<accession>A0A478FP80</accession>
<comment type="caution">
    <text evidence="12">The sequence shown here is derived from an EMBL/GenBank/DDBJ whole genome shotgun (WGS) entry which is preliminary data.</text>
</comment>
<reference evidence="12 13" key="1">
    <citation type="submission" date="2019-01" db="EMBL/GenBank/DDBJ databases">
        <title>Draft genome sequences of Candidatus Mycoplasma haemohominis SWG34-3 identified from a patient with pyrexia, anemia and liver dysfunction.</title>
        <authorList>
            <person name="Sekizuka T."/>
            <person name="Hattori N."/>
            <person name="Katano H."/>
            <person name="Takuma T."/>
            <person name="Ito T."/>
            <person name="Arai N."/>
            <person name="Yanai R."/>
            <person name="Ishii S."/>
            <person name="Miura Y."/>
            <person name="Tokunaga T."/>
            <person name="Watanabe H."/>
            <person name="Nomura N."/>
            <person name="Eguchi J."/>
            <person name="Arai T."/>
            <person name="Hasegawa H."/>
            <person name="Nakamaki T."/>
            <person name="Wakita T."/>
            <person name="Niki Y."/>
            <person name="Kuroda M."/>
        </authorList>
    </citation>
    <scope>NUCLEOTIDE SEQUENCE [LARGE SCALE GENOMIC DNA]</scope>
    <source>
        <strain evidence="12">SWG34-3</strain>
    </source>
</reference>
<dbReference type="InterPro" id="IPR003593">
    <property type="entry name" value="AAA+_ATPase"/>
</dbReference>
<keyword evidence="7" id="KW-0408">Iron</keyword>
<evidence type="ECO:0000256" key="8">
    <source>
        <dbReference type="ARBA" id="ARBA00023065"/>
    </source>
</evidence>
<evidence type="ECO:0000256" key="3">
    <source>
        <dbReference type="ARBA" id="ARBA00022475"/>
    </source>
</evidence>
<keyword evidence="9 10" id="KW-0472">Membrane</keyword>
<protein>
    <submittedName>
        <fullName evidence="12">Putative siderophore transport system ATP-binding protein YusV</fullName>
    </submittedName>
</protein>
<dbReference type="GO" id="GO:0005886">
    <property type="term" value="C:plasma membrane"/>
    <property type="evidence" value="ECO:0007669"/>
    <property type="project" value="UniProtKB-SubCell"/>
</dbReference>
<evidence type="ECO:0000313" key="12">
    <source>
        <dbReference type="EMBL" id="GCE63121.1"/>
    </source>
</evidence>
<dbReference type="PROSITE" id="PS50893">
    <property type="entry name" value="ABC_TRANSPORTER_2"/>
    <property type="match status" value="1"/>
</dbReference>
<evidence type="ECO:0000256" key="5">
    <source>
        <dbReference type="ARBA" id="ARBA00022741"/>
    </source>
</evidence>
<keyword evidence="3" id="KW-1003">Cell membrane</keyword>
<keyword evidence="10" id="KW-0812">Transmembrane</keyword>
<keyword evidence="4" id="KW-0410">Iron transport</keyword>
<organism evidence="12 13">
    <name type="scientific">Candidatus Mycoplasma haematohominis</name>
    <dbReference type="NCBI Taxonomy" id="1494318"/>
    <lineage>
        <taxon>Bacteria</taxon>
        <taxon>Bacillati</taxon>
        <taxon>Mycoplasmatota</taxon>
        <taxon>Mollicutes</taxon>
        <taxon>Mycoplasmataceae</taxon>
        <taxon>Mycoplasma</taxon>
    </lineage>
</organism>
<name>A0A478FP80_9MOLU</name>
<keyword evidence="8" id="KW-0406">Ion transport</keyword>
<keyword evidence="2" id="KW-0813">Transport</keyword>
<evidence type="ECO:0000256" key="10">
    <source>
        <dbReference type="SAM" id="Phobius"/>
    </source>
</evidence>
<evidence type="ECO:0000256" key="6">
    <source>
        <dbReference type="ARBA" id="ARBA00022840"/>
    </source>
</evidence>
<evidence type="ECO:0000256" key="2">
    <source>
        <dbReference type="ARBA" id="ARBA00022448"/>
    </source>
</evidence>
<dbReference type="Proteomes" id="UP000324831">
    <property type="component" value="Unassembled WGS sequence"/>
</dbReference>
<dbReference type="FunFam" id="3.40.50.300:FF:000134">
    <property type="entry name" value="Iron-enterobactin ABC transporter ATP-binding protein"/>
    <property type="match status" value="1"/>
</dbReference>
<evidence type="ECO:0000313" key="13">
    <source>
        <dbReference type="Proteomes" id="UP000324831"/>
    </source>
</evidence>
<evidence type="ECO:0000256" key="4">
    <source>
        <dbReference type="ARBA" id="ARBA00022496"/>
    </source>
</evidence>
<proteinExistence type="predicted"/>
<dbReference type="SMART" id="SM00382">
    <property type="entry name" value="AAA"/>
    <property type="match status" value="1"/>
</dbReference>
<dbReference type="Gene3D" id="3.40.50.300">
    <property type="entry name" value="P-loop containing nucleotide triphosphate hydrolases"/>
    <property type="match status" value="1"/>
</dbReference>
<feature type="transmembrane region" description="Helical" evidence="10">
    <location>
        <begin position="12"/>
        <end position="36"/>
    </location>
</feature>
<sequence>MSSPSYIQKNKWLFALSIGIVTQLFLIGLLIALYFAASFNFEIIKTDSSLSSIEWNFSKYVWRSGEVMSTYGNISRLENYQNQAFPGLLNKLFELDSATKSNGSSSLNASVIPAFRLFNISIQLASAVICLIGILFVFNFSIFCKLVWEYILLSDSFNFQKLTLVILFNVLGFYIASKIEQQEFERTELTWLSNLKWVKQIWNLRNLKHYFNISSSSSDNPDDIILETRGLTFSPYVNRNIFKKLFSSSKGDIERQILKDINLKIKKGSFNVVIGPNGSGKTTLIRSLINLNEGFTGEVLWNGKEISTINRTEFSRQVSYIPQFLNLQNEISILDFLEMFRYPYRQLESNNPDLDHSLVMSAMEKNDCAKWQHKMIKELSGGQKQKILLTSVLVQESEIIVLDEPTSFLDVKNQHQFLEILKEFHRKGKTIIMILHDLQQSIDYADNLIVIQDGEIRASGHPREIVTSRLLRDIFRIDCEVNKTPAGVYLNNIYAL</sequence>
<dbReference type="PANTHER" id="PTHR42771">
    <property type="entry name" value="IRON(3+)-HYDROXAMATE IMPORT ATP-BINDING PROTEIN FHUC"/>
    <property type="match status" value="1"/>
</dbReference>
<dbReference type="Pfam" id="PF00005">
    <property type="entry name" value="ABC_tran"/>
    <property type="match status" value="1"/>
</dbReference>
<dbReference type="SUPFAM" id="SSF52540">
    <property type="entry name" value="P-loop containing nucleoside triphosphate hydrolases"/>
    <property type="match status" value="1"/>
</dbReference>
<evidence type="ECO:0000259" key="11">
    <source>
        <dbReference type="PROSITE" id="PS50893"/>
    </source>
</evidence>
<keyword evidence="5" id="KW-0547">Nucleotide-binding</keyword>
<dbReference type="PANTHER" id="PTHR42771:SF2">
    <property type="entry name" value="IRON(3+)-HYDROXAMATE IMPORT ATP-BINDING PROTEIN FHUC"/>
    <property type="match status" value="1"/>
</dbReference>
<gene>
    <name evidence="12" type="primary">yusV</name>
    <name evidence="12" type="ORF">MHSWG343_00990</name>
</gene>
<dbReference type="InterPro" id="IPR027417">
    <property type="entry name" value="P-loop_NTPase"/>
</dbReference>
<feature type="transmembrane region" description="Helical" evidence="10">
    <location>
        <begin position="124"/>
        <end position="151"/>
    </location>
</feature>
<dbReference type="GO" id="GO:0016887">
    <property type="term" value="F:ATP hydrolysis activity"/>
    <property type="evidence" value="ECO:0007669"/>
    <property type="project" value="InterPro"/>
</dbReference>
<dbReference type="GO" id="GO:0006826">
    <property type="term" value="P:iron ion transport"/>
    <property type="evidence" value="ECO:0007669"/>
    <property type="project" value="UniProtKB-KW"/>
</dbReference>
<evidence type="ECO:0000256" key="9">
    <source>
        <dbReference type="ARBA" id="ARBA00023136"/>
    </source>
</evidence>
<comment type="subcellular location">
    <subcellularLocation>
        <location evidence="1">Cell membrane</location>
        <topology evidence="1">Peripheral membrane protein</topology>
    </subcellularLocation>
</comment>
<dbReference type="EMBL" id="BIMN01000001">
    <property type="protein sequence ID" value="GCE63121.1"/>
    <property type="molecule type" value="Genomic_DNA"/>
</dbReference>
<dbReference type="AlphaFoldDB" id="A0A478FP80"/>
<dbReference type="InterPro" id="IPR003439">
    <property type="entry name" value="ABC_transporter-like_ATP-bd"/>
</dbReference>
<evidence type="ECO:0000256" key="7">
    <source>
        <dbReference type="ARBA" id="ARBA00023004"/>
    </source>
</evidence>
<dbReference type="GO" id="GO:0005524">
    <property type="term" value="F:ATP binding"/>
    <property type="evidence" value="ECO:0007669"/>
    <property type="project" value="UniProtKB-KW"/>
</dbReference>
<feature type="transmembrane region" description="Helical" evidence="10">
    <location>
        <begin position="157"/>
        <end position="176"/>
    </location>
</feature>
<evidence type="ECO:0000256" key="1">
    <source>
        <dbReference type="ARBA" id="ARBA00004202"/>
    </source>
</evidence>
<dbReference type="CDD" id="cd03214">
    <property type="entry name" value="ABC_Iron-Siderophores_B12_Hemin"/>
    <property type="match status" value="1"/>
</dbReference>
<feature type="domain" description="ABC transporter" evidence="11">
    <location>
        <begin position="236"/>
        <end position="478"/>
    </location>
</feature>
<dbReference type="InterPro" id="IPR051535">
    <property type="entry name" value="Siderophore_ABC-ATPase"/>
</dbReference>
<keyword evidence="10" id="KW-1133">Transmembrane helix</keyword>
<keyword evidence="6 12" id="KW-0067">ATP-binding</keyword>